<keyword evidence="2" id="KW-0812">Transmembrane</keyword>
<sequence>MHSNHWDSILRLSNHWDSTHQHFNHWDSILRHSNHWDSILIQITGTQPTSISITGTQFSGIPITGTQFSGIPIIRTQFYSILRILCHLAHQFAMSNFVKGLLPWLALMATAPIFVQYFLRVKFDHRKTRRGDLQFLGSDSDANPSLEKLYQQLVVDQDLDGWQNVRGPRDEEDNSEYEAVKARRKAEMDAKREQFRGKREQLIKRLEKQQQ</sequence>
<evidence type="ECO:0000256" key="1">
    <source>
        <dbReference type="SAM" id="MobiDB-lite"/>
    </source>
</evidence>
<evidence type="ECO:0000256" key="2">
    <source>
        <dbReference type="SAM" id="Phobius"/>
    </source>
</evidence>
<evidence type="ECO:0000313" key="3">
    <source>
        <dbReference type="EMBL" id="KAL3094897.1"/>
    </source>
</evidence>
<proteinExistence type="predicted"/>
<organism evidence="3 4">
    <name type="scientific">Heterodera trifolii</name>
    <dbReference type="NCBI Taxonomy" id="157864"/>
    <lineage>
        <taxon>Eukaryota</taxon>
        <taxon>Metazoa</taxon>
        <taxon>Ecdysozoa</taxon>
        <taxon>Nematoda</taxon>
        <taxon>Chromadorea</taxon>
        <taxon>Rhabditida</taxon>
        <taxon>Tylenchina</taxon>
        <taxon>Tylenchomorpha</taxon>
        <taxon>Tylenchoidea</taxon>
        <taxon>Heteroderidae</taxon>
        <taxon>Heteroderinae</taxon>
        <taxon>Heterodera</taxon>
    </lineage>
</organism>
<feature type="transmembrane region" description="Helical" evidence="2">
    <location>
        <begin position="101"/>
        <end position="119"/>
    </location>
</feature>
<reference evidence="3 4" key="1">
    <citation type="submission" date="2024-10" db="EMBL/GenBank/DDBJ databases">
        <authorList>
            <person name="Kim D."/>
        </authorList>
    </citation>
    <scope>NUCLEOTIDE SEQUENCE [LARGE SCALE GENOMIC DNA]</scope>
    <source>
        <strain evidence="3">BH-2024</strain>
    </source>
</reference>
<protein>
    <submittedName>
        <fullName evidence="3">Uncharacterized protein</fullName>
    </submittedName>
</protein>
<feature type="compositionally biased region" description="Basic and acidic residues" evidence="1">
    <location>
        <begin position="178"/>
        <end position="211"/>
    </location>
</feature>
<keyword evidence="2" id="KW-1133">Transmembrane helix</keyword>
<dbReference type="Proteomes" id="UP001620626">
    <property type="component" value="Unassembled WGS sequence"/>
</dbReference>
<dbReference type="AlphaFoldDB" id="A0ABD2JW96"/>
<comment type="caution">
    <text evidence="3">The sequence shown here is derived from an EMBL/GenBank/DDBJ whole genome shotgun (WGS) entry which is preliminary data.</text>
</comment>
<gene>
    <name evidence="3" type="ORF">niasHT_025701</name>
</gene>
<keyword evidence="2" id="KW-0472">Membrane</keyword>
<feature type="region of interest" description="Disordered" evidence="1">
    <location>
        <begin position="162"/>
        <end position="211"/>
    </location>
</feature>
<accession>A0ABD2JW96</accession>
<name>A0ABD2JW96_9BILA</name>
<evidence type="ECO:0000313" key="4">
    <source>
        <dbReference type="Proteomes" id="UP001620626"/>
    </source>
</evidence>
<dbReference type="EMBL" id="JBICBT010000890">
    <property type="protein sequence ID" value="KAL3094897.1"/>
    <property type="molecule type" value="Genomic_DNA"/>
</dbReference>
<keyword evidence="4" id="KW-1185">Reference proteome</keyword>